<evidence type="ECO:0000313" key="9">
    <source>
        <dbReference type="EMBL" id="CAH2283002.1"/>
    </source>
</evidence>
<feature type="compositionally biased region" description="Polar residues" evidence="6">
    <location>
        <begin position="453"/>
        <end position="462"/>
    </location>
</feature>
<comment type="subcellular location">
    <subcellularLocation>
        <location evidence="1">Secreted</location>
        <location evidence="1">Extracellular space</location>
        <location evidence="1">Extracellular matrix</location>
    </subcellularLocation>
</comment>
<keyword evidence="4" id="KW-0677">Repeat</keyword>
<dbReference type="Proteomes" id="UP001295444">
    <property type="component" value="Chromosome 04"/>
</dbReference>
<evidence type="ECO:0000256" key="1">
    <source>
        <dbReference type="ARBA" id="ARBA00004498"/>
    </source>
</evidence>
<keyword evidence="7" id="KW-0732">Signal</keyword>
<dbReference type="PANTHER" id="PTHR24020:SF18">
    <property type="entry name" value="COLLAGEN ALPHA-1(VI) CHAIN"/>
    <property type="match status" value="1"/>
</dbReference>
<gene>
    <name evidence="9" type="ORF">PECUL_23A045297</name>
</gene>
<dbReference type="SUPFAM" id="SSF53300">
    <property type="entry name" value="vWA-like"/>
    <property type="match status" value="1"/>
</dbReference>
<evidence type="ECO:0000256" key="7">
    <source>
        <dbReference type="SAM" id="SignalP"/>
    </source>
</evidence>
<protein>
    <submittedName>
        <fullName evidence="9">Collagen alpha-1(VI) chain</fullName>
    </submittedName>
</protein>
<keyword evidence="3" id="KW-0272">Extracellular matrix</keyword>
<feature type="compositionally biased region" description="Gly residues" evidence="6">
    <location>
        <begin position="270"/>
        <end position="279"/>
    </location>
</feature>
<feature type="signal peptide" evidence="7">
    <location>
        <begin position="1"/>
        <end position="20"/>
    </location>
</feature>
<keyword evidence="10" id="KW-1185">Reference proteome</keyword>
<dbReference type="InterPro" id="IPR008160">
    <property type="entry name" value="Collagen"/>
</dbReference>
<evidence type="ECO:0000256" key="2">
    <source>
        <dbReference type="ARBA" id="ARBA00022525"/>
    </source>
</evidence>
<dbReference type="SMART" id="SM00327">
    <property type="entry name" value="VWA"/>
    <property type="match status" value="1"/>
</dbReference>
<proteinExistence type="predicted"/>
<evidence type="ECO:0000256" key="6">
    <source>
        <dbReference type="SAM" id="MobiDB-lite"/>
    </source>
</evidence>
<feature type="domain" description="VWFA" evidence="8">
    <location>
        <begin position="34"/>
        <end position="231"/>
    </location>
</feature>
<dbReference type="Pfam" id="PF01391">
    <property type="entry name" value="Collagen"/>
    <property type="match status" value="1"/>
</dbReference>
<reference evidence="9" key="1">
    <citation type="submission" date="2022-03" db="EMBL/GenBank/DDBJ databases">
        <authorList>
            <person name="Alioto T."/>
            <person name="Alioto T."/>
            <person name="Gomez Garrido J."/>
        </authorList>
    </citation>
    <scope>NUCLEOTIDE SEQUENCE</scope>
</reference>
<dbReference type="EMBL" id="OW240915">
    <property type="protein sequence ID" value="CAH2283002.1"/>
    <property type="molecule type" value="Genomic_DNA"/>
</dbReference>
<dbReference type="InterPro" id="IPR036465">
    <property type="entry name" value="vWFA_dom_sf"/>
</dbReference>
<organism evidence="9 10">
    <name type="scientific">Pelobates cultripes</name>
    <name type="common">Western spadefoot toad</name>
    <dbReference type="NCBI Taxonomy" id="61616"/>
    <lineage>
        <taxon>Eukaryota</taxon>
        <taxon>Metazoa</taxon>
        <taxon>Chordata</taxon>
        <taxon>Craniata</taxon>
        <taxon>Vertebrata</taxon>
        <taxon>Euteleostomi</taxon>
        <taxon>Amphibia</taxon>
        <taxon>Batrachia</taxon>
        <taxon>Anura</taxon>
        <taxon>Pelobatoidea</taxon>
        <taxon>Pelobatidae</taxon>
        <taxon>Pelobates</taxon>
    </lineage>
</organism>
<dbReference type="GO" id="GO:0007155">
    <property type="term" value="P:cell adhesion"/>
    <property type="evidence" value="ECO:0007669"/>
    <property type="project" value="UniProtKB-KW"/>
</dbReference>
<dbReference type="AlphaFoldDB" id="A0AAD1W3B7"/>
<accession>A0AAD1W3B7</accession>
<feature type="chain" id="PRO_5042223043" evidence="7">
    <location>
        <begin position="21"/>
        <end position="490"/>
    </location>
</feature>
<dbReference type="PANTHER" id="PTHR24020">
    <property type="entry name" value="COLLAGEN ALPHA"/>
    <property type="match status" value="1"/>
</dbReference>
<dbReference type="GO" id="GO:0005615">
    <property type="term" value="C:extracellular space"/>
    <property type="evidence" value="ECO:0007669"/>
    <property type="project" value="TreeGrafter"/>
</dbReference>
<evidence type="ECO:0000256" key="5">
    <source>
        <dbReference type="ARBA" id="ARBA00022889"/>
    </source>
</evidence>
<keyword evidence="2" id="KW-0964">Secreted</keyword>
<dbReference type="FunFam" id="3.40.50.410:FF:000026">
    <property type="entry name" value="Collagen, type VI, alpha 1"/>
    <property type="match status" value="1"/>
</dbReference>
<evidence type="ECO:0000256" key="3">
    <source>
        <dbReference type="ARBA" id="ARBA00022530"/>
    </source>
</evidence>
<feature type="region of interest" description="Disordered" evidence="6">
    <location>
        <begin position="448"/>
        <end position="490"/>
    </location>
</feature>
<dbReference type="Gene3D" id="3.40.50.410">
    <property type="entry name" value="von Willebrand factor, type A domain"/>
    <property type="match status" value="1"/>
</dbReference>
<evidence type="ECO:0000256" key="4">
    <source>
        <dbReference type="ARBA" id="ARBA00022737"/>
    </source>
</evidence>
<keyword evidence="9" id="KW-0176">Collagen</keyword>
<sequence length="490" mass="51411">MASYSNLVILVLIILDKTSSQSGIPSYLLDCPADVYILLDTSESVALRAQPYGTLVESIKKFAIDLVDRMNSRFHRCDRILTWNAGALHYSDEVKTISDMVSMRSNKTGLKKAIEAVTYLGKGTNTDCAISAATGQLLSGGGYRKGNKFMVIVTDGHPNDGYKEPCGGVSYAVSEAKSANIKIFSVAITPSHAAERMKEIATDSRYNHILSAASDDSAGLKLTVTAIINQILEDSHITCCEFECEGIRGSPGPPGSSGELGSEGKRGPSGKPGGAGSKGSSGDIGPPGHVGIKGYRGPAGTKGSKGQKGPKGINGKNGFDGNEGTKGEPGDQGLPGCKGEVGSDASTESVDPESDDGMPTSVPGTQSDTTQITKADLNAALEIMSNKLITTWQHTADSMRKDIQELGKRTSLMEDKCDEFATAHNDLATTVERVCTEPIACLLTGDTHGHAASRQSASNSKTPAPPADGTERYIAPRPLLSHKGAHPPQQ</sequence>
<evidence type="ECO:0000259" key="8">
    <source>
        <dbReference type="PROSITE" id="PS50234"/>
    </source>
</evidence>
<dbReference type="GO" id="GO:0005581">
    <property type="term" value="C:collagen trimer"/>
    <property type="evidence" value="ECO:0007669"/>
    <property type="project" value="UniProtKB-KW"/>
</dbReference>
<name>A0AAD1W3B7_PELCU</name>
<dbReference type="Pfam" id="PF00092">
    <property type="entry name" value="VWA"/>
    <property type="match status" value="1"/>
</dbReference>
<feature type="region of interest" description="Disordered" evidence="6">
    <location>
        <begin position="248"/>
        <end position="368"/>
    </location>
</feature>
<dbReference type="PROSITE" id="PS50234">
    <property type="entry name" value="VWFA"/>
    <property type="match status" value="1"/>
</dbReference>
<evidence type="ECO:0000313" key="10">
    <source>
        <dbReference type="Proteomes" id="UP001295444"/>
    </source>
</evidence>
<dbReference type="InterPro" id="IPR002035">
    <property type="entry name" value="VWF_A"/>
</dbReference>
<keyword evidence="5" id="KW-0130">Cell adhesion</keyword>
<dbReference type="InterPro" id="IPR050525">
    <property type="entry name" value="ECM_Assembly_Org"/>
</dbReference>